<feature type="chain" id="PRO_5041905424" description="J domain-containing protein" evidence="2">
    <location>
        <begin position="19"/>
        <end position="599"/>
    </location>
</feature>
<dbReference type="InterPro" id="IPR018253">
    <property type="entry name" value="DnaJ_domain_CS"/>
</dbReference>
<feature type="signal peptide" evidence="2">
    <location>
        <begin position="1"/>
        <end position="18"/>
    </location>
</feature>
<evidence type="ECO:0000313" key="4">
    <source>
        <dbReference type="EMBL" id="KAJ8598472.1"/>
    </source>
</evidence>
<dbReference type="PANTHER" id="PTHR44825:SF1">
    <property type="entry name" value="DNAJ HOMOLOG SUBFAMILY C MEMBER 4"/>
    <property type="match status" value="1"/>
</dbReference>
<dbReference type="PANTHER" id="PTHR44825">
    <property type="match status" value="1"/>
</dbReference>
<dbReference type="Proteomes" id="UP001230188">
    <property type="component" value="Unassembled WGS sequence"/>
</dbReference>
<accession>A0AAD7U523</accession>
<dbReference type="PRINTS" id="PR00625">
    <property type="entry name" value="JDOMAIN"/>
</dbReference>
<dbReference type="InterPro" id="IPR001623">
    <property type="entry name" value="DnaJ_domain"/>
</dbReference>
<keyword evidence="1" id="KW-0472">Membrane</keyword>
<dbReference type="CDD" id="cd06464">
    <property type="entry name" value="ACD_sHsps-like"/>
    <property type="match status" value="1"/>
</dbReference>
<protein>
    <recommendedName>
        <fullName evidence="3">J domain-containing protein</fullName>
    </recommendedName>
</protein>
<dbReference type="InterPro" id="IPR036869">
    <property type="entry name" value="J_dom_sf"/>
</dbReference>
<feature type="transmembrane region" description="Helical" evidence="1">
    <location>
        <begin position="557"/>
        <end position="576"/>
    </location>
</feature>
<keyword evidence="5" id="KW-1185">Reference proteome</keyword>
<dbReference type="EMBL" id="JAQMWT010000672">
    <property type="protein sequence ID" value="KAJ8598472.1"/>
    <property type="molecule type" value="Genomic_DNA"/>
</dbReference>
<evidence type="ECO:0000256" key="2">
    <source>
        <dbReference type="SAM" id="SignalP"/>
    </source>
</evidence>
<dbReference type="InterPro" id="IPR052763">
    <property type="entry name" value="DnaJ_C4"/>
</dbReference>
<dbReference type="Pfam" id="PF00226">
    <property type="entry name" value="DnaJ"/>
    <property type="match status" value="1"/>
</dbReference>
<sequence>MMLRFVVVVFFFWCGVEAQQRRRRTHYRVLGVSRRASAAAIRRAYHKKALALHPDKRCQQGCDRGRVNSEFARATEAFEVLRDAERRSEYDLELRDGVAGALVDWLHASTLRRFVRSAGQSLRQHLRAASHVRNPAHAAVLAKRAIARIVQSARAALRDDRVFRPFGAVGVQRLASASQLEGPALVAVYSSAGRVTQEVEDYARTFGRACASLSGPFDCFALDCSLLSRRTSDLCDRLARATLNTSRTDWATRARAFLVKAKPRPLVIVAGDVCELPRDVKRARLGAIDALMRTRPHRVTDLRRVEALNAFLERPAPTPYRVVLLSDSYDDSRDLVGLAHRFSDVAAFAEARASNRRLWDTLLSFLAYDFPKFVVLGSPDQPPLAIFDDPPPLADWLRAHRRAEDDSSFTTTTSSSSSSSFKANYSVPLSRTDLEAMRSRDLRRLLQDRGLLVDLAEDARGFTVLADMPGPLDVEPSHGAILIRAGKVSRTVQLPSTADLTAISTSRHEGVLVVRILKKKLFSWRRVRAIFQLAIYAAAVALYLRVAPVILAPAADLALACLLTTFLYNASALALYPRPSLSPAKMFLPPGALYLLPGY</sequence>
<proteinExistence type="predicted"/>
<dbReference type="CDD" id="cd06257">
    <property type="entry name" value="DnaJ"/>
    <property type="match status" value="1"/>
</dbReference>
<organism evidence="4 5">
    <name type="scientific">Chrysophaeum taylorii</name>
    <dbReference type="NCBI Taxonomy" id="2483200"/>
    <lineage>
        <taxon>Eukaryota</taxon>
        <taxon>Sar</taxon>
        <taxon>Stramenopiles</taxon>
        <taxon>Ochrophyta</taxon>
        <taxon>Pelagophyceae</taxon>
        <taxon>Pelagomonadales</taxon>
        <taxon>Pelagomonadaceae</taxon>
        <taxon>Chrysophaeum</taxon>
    </lineage>
</organism>
<keyword evidence="1" id="KW-1133">Transmembrane helix</keyword>
<keyword evidence="2" id="KW-0732">Signal</keyword>
<dbReference type="SUPFAM" id="SSF49764">
    <property type="entry name" value="HSP20-like chaperones"/>
    <property type="match status" value="1"/>
</dbReference>
<dbReference type="AlphaFoldDB" id="A0AAD7U523"/>
<evidence type="ECO:0000313" key="5">
    <source>
        <dbReference type="Proteomes" id="UP001230188"/>
    </source>
</evidence>
<feature type="transmembrane region" description="Helical" evidence="1">
    <location>
        <begin position="529"/>
        <end position="551"/>
    </location>
</feature>
<gene>
    <name evidence="4" type="ORF">CTAYLR_010112</name>
</gene>
<evidence type="ECO:0000259" key="3">
    <source>
        <dbReference type="PROSITE" id="PS50076"/>
    </source>
</evidence>
<feature type="domain" description="J" evidence="3">
    <location>
        <begin position="25"/>
        <end position="94"/>
    </location>
</feature>
<name>A0AAD7U523_9STRA</name>
<comment type="caution">
    <text evidence="4">The sequence shown here is derived from an EMBL/GenBank/DDBJ whole genome shotgun (WGS) entry which is preliminary data.</text>
</comment>
<dbReference type="SUPFAM" id="SSF46565">
    <property type="entry name" value="Chaperone J-domain"/>
    <property type="match status" value="1"/>
</dbReference>
<dbReference type="PROSITE" id="PS00636">
    <property type="entry name" value="DNAJ_1"/>
    <property type="match status" value="1"/>
</dbReference>
<dbReference type="SMART" id="SM00271">
    <property type="entry name" value="DnaJ"/>
    <property type="match status" value="1"/>
</dbReference>
<dbReference type="PROSITE" id="PS50076">
    <property type="entry name" value="DNAJ_2"/>
    <property type="match status" value="1"/>
</dbReference>
<dbReference type="InterPro" id="IPR008978">
    <property type="entry name" value="HSP20-like_chaperone"/>
</dbReference>
<dbReference type="Gene3D" id="1.10.287.110">
    <property type="entry name" value="DnaJ domain"/>
    <property type="match status" value="1"/>
</dbReference>
<evidence type="ECO:0000256" key="1">
    <source>
        <dbReference type="SAM" id="Phobius"/>
    </source>
</evidence>
<keyword evidence="1" id="KW-0812">Transmembrane</keyword>
<reference evidence="4" key="1">
    <citation type="submission" date="2023-01" db="EMBL/GenBank/DDBJ databases">
        <title>Metagenome sequencing of chrysophaentin producing Chrysophaeum taylorii.</title>
        <authorList>
            <person name="Davison J."/>
            <person name="Bewley C."/>
        </authorList>
    </citation>
    <scope>NUCLEOTIDE SEQUENCE</scope>
    <source>
        <strain evidence="4">NIES-1699</strain>
    </source>
</reference>